<evidence type="ECO:0000256" key="3">
    <source>
        <dbReference type="ARBA" id="ARBA00009050"/>
    </source>
</evidence>
<comment type="subcellular location">
    <subcellularLocation>
        <location evidence="2">Endoplasmic reticulum membrane</location>
        <topology evidence="2">Single-pass type II membrane protein</topology>
    </subcellularLocation>
    <subcellularLocation>
        <location evidence="1">Nucleus</location>
    </subcellularLocation>
</comment>
<keyword evidence="23" id="KW-1185">Reference proteome</keyword>
<dbReference type="PANTHER" id="PTHR46004">
    <property type="entry name" value="CYCLIC AMP RESPONSE ELEMENT-BINDING PROTEIN A"/>
    <property type="match status" value="1"/>
</dbReference>
<keyword evidence="14" id="KW-0010">Activator</keyword>
<keyword evidence="6" id="KW-0217">Developmental protein</keyword>
<dbReference type="SUPFAM" id="SSF57959">
    <property type="entry name" value="Leucine zipper domain"/>
    <property type="match status" value="1"/>
</dbReference>
<name>A0A3Q3WIY3_MOLML</name>
<evidence type="ECO:0000313" key="23">
    <source>
        <dbReference type="Proteomes" id="UP000261620"/>
    </source>
</evidence>
<evidence type="ECO:0000256" key="13">
    <source>
        <dbReference type="ARBA" id="ARBA00023136"/>
    </source>
</evidence>
<dbReference type="GO" id="GO:0005789">
    <property type="term" value="C:endoplasmic reticulum membrane"/>
    <property type="evidence" value="ECO:0007669"/>
    <property type="project" value="UniProtKB-SubCell"/>
</dbReference>
<dbReference type="Ensembl" id="ENSMMOT00000008922.1">
    <property type="protein sequence ID" value="ENSMMOP00000008764.1"/>
    <property type="gene ID" value="ENSMMOG00000006778.1"/>
</dbReference>
<evidence type="ECO:0000256" key="10">
    <source>
        <dbReference type="ARBA" id="ARBA00022989"/>
    </source>
</evidence>
<evidence type="ECO:0000256" key="1">
    <source>
        <dbReference type="ARBA" id="ARBA00004123"/>
    </source>
</evidence>
<feature type="compositionally biased region" description="Low complexity" evidence="20">
    <location>
        <begin position="212"/>
        <end position="236"/>
    </location>
</feature>
<keyword evidence="15" id="KW-0804">Transcription</keyword>
<dbReference type="PANTHER" id="PTHR46004:SF2">
    <property type="entry name" value="CYCLIC AMP-RESPONSIVE ELEMENT-BINDING PROTEIN 3-LIKE PROTEIN 2"/>
    <property type="match status" value="1"/>
</dbReference>
<dbReference type="GO" id="GO:0035497">
    <property type="term" value="F:cAMP response element binding"/>
    <property type="evidence" value="ECO:0007669"/>
    <property type="project" value="TreeGrafter"/>
</dbReference>
<evidence type="ECO:0000256" key="14">
    <source>
        <dbReference type="ARBA" id="ARBA00023159"/>
    </source>
</evidence>
<proteinExistence type="inferred from homology"/>
<comment type="similarity">
    <text evidence="3">Belongs to the bZIP family. ATF subfamily.</text>
</comment>
<sequence>MEILDGTEPFLHWDKNLSELTEAGDIDSVLYTNHFSELLDDLSQDALLGQLLSDPFLSGGRGGVEAMEGEDGDDLSPSSPLPPHITAEHSYSLCGDSRPQSPLSHLTGEQGSEAAEWPMEQDEGIDGLLCETPSLLPTLALSLPPGPQVPEGPAVAPAATPASTAVSSHNQGKGIKESIIPQIKLEPHEVDQFLNLSPKGLESLQMPPTPPSSHGSDSEGSQSPTHAPPGLSCPTSPTSPPPTQAGLKASPRTTSCLSNSPLLTAPHKLQGSGPLMLTEEERRTLVAEGYPVPTKLPLTKAEEKALKKIRRKIKNKISAQESRRKKKEYMDTLEKKVETCSNENMELRRKVDNLECTNKSLLQQLQSLQAVVAGKIPKSCRVAGTQTSSCLMVVVLCFALFLGSFYPGTLTPSSTVTETGLSSQQLAVKESYVATVKSRNLLSAFEDEQPHLLGLGGEYPTPAVVLAAWRRSEQQKLEVEPNGVEMHPPFRNKNNDTQTSKKLLLDLHSESSSNVIELERTVNETS</sequence>
<feature type="region of interest" description="Disordered" evidence="20">
    <location>
        <begin position="200"/>
        <end position="272"/>
    </location>
</feature>
<dbReference type="Gene3D" id="1.20.5.170">
    <property type="match status" value="1"/>
</dbReference>
<evidence type="ECO:0000256" key="5">
    <source>
        <dbReference type="ARBA" id="ARBA00013881"/>
    </source>
</evidence>
<evidence type="ECO:0000256" key="11">
    <source>
        <dbReference type="ARBA" id="ARBA00023015"/>
    </source>
</evidence>
<dbReference type="SMART" id="SM00338">
    <property type="entry name" value="BRLZ"/>
    <property type="match status" value="1"/>
</dbReference>
<feature type="domain" description="BZIP" evidence="21">
    <location>
        <begin position="305"/>
        <end position="368"/>
    </location>
</feature>
<dbReference type="InterPro" id="IPR004827">
    <property type="entry name" value="bZIP"/>
</dbReference>
<keyword evidence="11" id="KW-0805">Transcription regulation</keyword>
<keyword evidence="19" id="KW-0175">Coiled coil</keyword>
<protein>
    <recommendedName>
        <fullName evidence="5">Cyclic AMP-responsive element-binding protein 3-like protein 2</fullName>
    </recommendedName>
</protein>
<feature type="coiled-coil region" evidence="19">
    <location>
        <begin position="330"/>
        <end position="371"/>
    </location>
</feature>
<organism evidence="22 23">
    <name type="scientific">Mola mola</name>
    <name type="common">Ocean sunfish</name>
    <name type="synonym">Tetraodon mola</name>
    <dbReference type="NCBI Taxonomy" id="94237"/>
    <lineage>
        <taxon>Eukaryota</taxon>
        <taxon>Metazoa</taxon>
        <taxon>Chordata</taxon>
        <taxon>Craniata</taxon>
        <taxon>Vertebrata</taxon>
        <taxon>Euteleostomi</taxon>
        <taxon>Actinopterygii</taxon>
        <taxon>Neopterygii</taxon>
        <taxon>Teleostei</taxon>
        <taxon>Neoteleostei</taxon>
        <taxon>Acanthomorphata</taxon>
        <taxon>Eupercaria</taxon>
        <taxon>Tetraodontiformes</taxon>
        <taxon>Molidae</taxon>
        <taxon>Mola</taxon>
    </lineage>
</organism>
<keyword evidence="17" id="KW-0834">Unfolded protein response</keyword>
<evidence type="ECO:0000256" key="16">
    <source>
        <dbReference type="ARBA" id="ARBA00023180"/>
    </source>
</evidence>
<dbReference type="Pfam" id="PF00170">
    <property type="entry name" value="bZIP_1"/>
    <property type="match status" value="1"/>
</dbReference>
<keyword evidence="9" id="KW-0735">Signal-anchor</keyword>
<evidence type="ECO:0000259" key="21">
    <source>
        <dbReference type="PROSITE" id="PS50217"/>
    </source>
</evidence>
<evidence type="ECO:0000256" key="17">
    <source>
        <dbReference type="ARBA" id="ARBA00023230"/>
    </source>
</evidence>
<evidence type="ECO:0000256" key="9">
    <source>
        <dbReference type="ARBA" id="ARBA00022968"/>
    </source>
</evidence>
<evidence type="ECO:0000256" key="19">
    <source>
        <dbReference type="SAM" id="Coils"/>
    </source>
</evidence>
<dbReference type="GO" id="GO:0000981">
    <property type="term" value="F:DNA-binding transcription factor activity, RNA polymerase II-specific"/>
    <property type="evidence" value="ECO:0007669"/>
    <property type="project" value="TreeGrafter"/>
</dbReference>
<evidence type="ECO:0000256" key="4">
    <source>
        <dbReference type="ARBA" id="ARBA00011195"/>
    </source>
</evidence>
<dbReference type="STRING" id="94237.ENSMMOP00000008764"/>
<comment type="subunit">
    <text evidence="4">Binds DNA as a dimer.</text>
</comment>
<feature type="region of interest" description="Disordered" evidence="20">
    <location>
        <begin position="61"/>
        <end position="118"/>
    </location>
</feature>
<feature type="compositionally biased region" description="Polar residues" evidence="20">
    <location>
        <begin position="98"/>
        <end position="110"/>
    </location>
</feature>
<feature type="region of interest" description="Disordered" evidence="20">
    <location>
        <begin position="139"/>
        <end position="174"/>
    </location>
</feature>
<dbReference type="AlphaFoldDB" id="A0A3Q3WIY3"/>
<feature type="compositionally biased region" description="Polar residues" evidence="20">
    <location>
        <begin position="251"/>
        <end position="262"/>
    </location>
</feature>
<evidence type="ECO:0000256" key="8">
    <source>
        <dbReference type="ARBA" id="ARBA00022824"/>
    </source>
</evidence>
<evidence type="ECO:0000313" key="22">
    <source>
        <dbReference type="Ensembl" id="ENSMMOP00000008764.1"/>
    </source>
</evidence>
<keyword evidence="13" id="KW-0472">Membrane</keyword>
<dbReference type="PROSITE" id="PS50217">
    <property type="entry name" value="BZIP"/>
    <property type="match status" value="1"/>
</dbReference>
<evidence type="ECO:0000256" key="2">
    <source>
        <dbReference type="ARBA" id="ARBA00004648"/>
    </source>
</evidence>
<feature type="compositionally biased region" description="Low complexity" evidence="20">
    <location>
        <begin position="151"/>
        <end position="168"/>
    </location>
</feature>
<keyword evidence="7" id="KW-0812">Transmembrane</keyword>
<keyword evidence="10" id="KW-1133">Transmembrane helix</keyword>
<evidence type="ECO:0000256" key="7">
    <source>
        <dbReference type="ARBA" id="ARBA00022692"/>
    </source>
</evidence>
<evidence type="ECO:0000256" key="20">
    <source>
        <dbReference type="SAM" id="MobiDB-lite"/>
    </source>
</evidence>
<evidence type="ECO:0000256" key="15">
    <source>
        <dbReference type="ARBA" id="ARBA00023163"/>
    </source>
</evidence>
<evidence type="ECO:0000256" key="6">
    <source>
        <dbReference type="ARBA" id="ARBA00022473"/>
    </source>
</evidence>
<dbReference type="CDD" id="cd14689">
    <property type="entry name" value="bZIP_CREB3"/>
    <property type="match status" value="1"/>
</dbReference>
<dbReference type="OMA" id="CSNENME"/>
<keyword evidence="16" id="KW-0325">Glycoprotein</keyword>
<dbReference type="Proteomes" id="UP000261620">
    <property type="component" value="Unplaced"/>
</dbReference>
<dbReference type="InterPro" id="IPR046347">
    <property type="entry name" value="bZIP_sf"/>
</dbReference>
<evidence type="ECO:0000256" key="18">
    <source>
        <dbReference type="ARBA" id="ARBA00023242"/>
    </source>
</evidence>
<dbReference type="GO" id="GO:0005634">
    <property type="term" value="C:nucleus"/>
    <property type="evidence" value="ECO:0007669"/>
    <property type="project" value="UniProtKB-SubCell"/>
</dbReference>
<dbReference type="GO" id="GO:0006986">
    <property type="term" value="P:response to unfolded protein"/>
    <property type="evidence" value="ECO:0007669"/>
    <property type="project" value="UniProtKB-KW"/>
</dbReference>
<keyword evidence="8" id="KW-0256">Endoplasmic reticulum</keyword>
<evidence type="ECO:0000256" key="12">
    <source>
        <dbReference type="ARBA" id="ARBA00023125"/>
    </source>
</evidence>
<reference evidence="22" key="2">
    <citation type="submission" date="2025-09" db="UniProtKB">
        <authorList>
            <consortium name="Ensembl"/>
        </authorList>
    </citation>
    <scope>IDENTIFICATION</scope>
</reference>
<dbReference type="FunFam" id="1.20.5.170:FF:000054">
    <property type="entry name" value="Cyclic AMP-responsive element-binding protein 3-like 2"/>
    <property type="match status" value="1"/>
</dbReference>
<reference evidence="22" key="1">
    <citation type="submission" date="2025-08" db="UniProtKB">
        <authorList>
            <consortium name="Ensembl"/>
        </authorList>
    </citation>
    <scope>IDENTIFICATION</scope>
</reference>
<keyword evidence="12" id="KW-0238">DNA-binding</keyword>
<dbReference type="PROSITE" id="PS00036">
    <property type="entry name" value="BZIP_BASIC"/>
    <property type="match status" value="1"/>
</dbReference>
<accession>A0A3Q3WIY3</accession>
<keyword evidence="18" id="KW-0539">Nucleus</keyword>